<dbReference type="STRING" id="97972.A0A2V1E030"/>
<accession>A0A2V1E030</accession>
<evidence type="ECO:0000313" key="2">
    <source>
        <dbReference type="Proteomes" id="UP000244855"/>
    </source>
</evidence>
<protein>
    <recommendedName>
        <fullName evidence="3">Fungal N-terminal domain-containing protein</fullName>
    </recommendedName>
</protein>
<sequence>MADPLTIIGSAGAICNIVDVLGKTISNLNDLRSRWENSDIILLGLTSQLVSLRAALEKIQVWNASDEPHAHHQLVMDLDVSISCCKLLLTKLDDFVTSLNQPASKPLDMTGKAKVVFGISRLDEIQKLLERQTNALVLLLTACNCETLSQQKQLLERPKSRKTLKRAKTDTVSLIVHRDTSSYMTKWTGSLSKISRVFDFDNIVFSTRVYECIIRQSMKDTLRERRGPKAPTNTTSVLIYGHDLECQARLIDQALGPYASSR</sequence>
<organism evidence="1 2">
    <name type="scientific">Periconia macrospinosa</name>
    <dbReference type="NCBI Taxonomy" id="97972"/>
    <lineage>
        <taxon>Eukaryota</taxon>
        <taxon>Fungi</taxon>
        <taxon>Dikarya</taxon>
        <taxon>Ascomycota</taxon>
        <taxon>Pezizomycotina</taxon>
        <taxon>Dothideomycetes</taxon>
        <taxon>Pleosporomycetidae</taxon>
        <taxon>Pleosporales</taxon>
        <taxon>Massarineae</taxon>
        <taxon>Periconiaceae</taxon>
        <taxon>Periconia</taxon>
    </lineage>
</organism>
<gene>
    <name evidence="1" type="ORF">DM02DRAFT_625395</name>
</gene>
<proteinExistence type="predicted"/>
<evidence type="ECO:0000313" key="1">
    <source>
        <dbReference type="EMBL" id="PVI03867.1"/>
    </source>
</evidence>
<dbReference type="AlphaFoldDB" id="A0A2V1E030"/>
<keyword evidence="2" id="KW-1185">Reference proteome</keyword>
<reference evidence="1 2" key="1">
    <citation type="journal article" date="2018" name="Sci. Rep.">
        <title>Comparative genomics provides insights into the lifestyle and reveals functional heterogeneity of dark septate endophytic fungi.</title>
        <authorList>
            <person name="Knapp D.G."/>
            <person name="Nemeth J.B."/>
            <person name="Barry K."/>
            <person name="Hainaut M."/>
            <person name="Henrissat B."/>
            <person name="Johnson J."/>
            <person name="Kuo A."/>
            <person name="Lim J.H.P."/>
            <person name="Lipzen A."/>
            <person name="Nolan M."/>
            <person name="Ohm R.A."/>
            <person name="Tamas L."/>
            <person name="Grigoriev I.V."/>
            <person name="Spatafora J.W."/>
            <person name="Nagy L.G."/>
            <person name="Kovacs G.M."/>
        </authorList>
    </citation>
    <scope>NUCLEOTIDE SEQUENCE [LARGE SCALE GENOMIC DNA]</scope>
    <source>
        <strain evidence="1 2">DSE2036</strain>
    </source>
</reference>
<dbReference type="Proteomes" id="UP000244855">
    <property type="component" value="Unassembled WGS sequence"/>
</dbReference>
<evidence type="ECO:0008006" key="3">
    <source>
        <dbReference type="Google" id="ProtNLM"/>
    </source>
</evidence>
<dbReference type="OrthoDB" id="5817230at2759"/>
<dbReference type="EMBL" id="KZ805326">
    <property type="protein sequence ID" value="PVI03867.1"/>
    <property type="molecule type" value="Genomic_DNA"/>
</dbReference>
<name>A0A2V1E030_9PLEO</name>